<feature type="transmembrane region" description="Helical" evidence="1">
    <location>
        <begin position="625"/>
        <end position="649"/>
    </location>
</feature>
<dbReference type="RefSeq" id="WP_092040528.1">
    <property type="nucleotide sequence ID" value="NZ_FOOK01000032.1"/>
</dbReference>
<gene>
    <name evidence="3" type="ORF">SAMN04488025_1322</name>
</gene>
<keyword evidence="1" id="KW-0472">Membrane</keyword>
<dbReference type="PANTHER" id="PTHR43849">
    <property type="entry name" value="BLL3936 PROTEIN"/>
    <property type="match status" value="1"/>
</dbReference>
<name>A0A1I2RLN7_9BACL</name>
<feature type="transmembrane region" description="Helical" evidence="1">
    <location>
        <begin position="39"/>
        <end position="61"/>
    </location>
</feature>
<dbReference type="AlphaFoldDB" id="A0A1I2RLN7"/>
<feature type="domain" description="TRAP C4-dicarboxylate transport system permease DctM subunit" evidence="2">
    <location>
        <begin position="134"/>
        <end position="402"/>
    </location>
</feature>
<dbReference type="NCBIfam" id="TIGR02123">
    <property type="entry name" value="TRAP_fused"/>
    <property type="match status" value="1"/>
</dbReference>
<accession>A0A1I2RLN7</accession>
<keyword evidence="1" id="KW-1133">Transmembrane helix</keyword>
<feature type="transmembrane region" description="Helical" evidence="1">
    <location>
        <begin position="318"/>
        <end position="339"/>
    </location>
</feature>
<dbReference type="InterPro" id="IPR010656">
    <property type="entry name" value="DctM"/>
</dbReference>
<keyword evidence="1" id="KW-0812">Transmembrane</keyword>
<feature type="transmembrane region" description="Helical" evidence="1">
    <location>
        <begin position="147"/>
        <end position="164"/>
    </location>
</feature>
<dbReference type="EMBL" id="FOOK01000032">
    <property type="protein sequence ID" value="SFG41468.1"/>
    <property type="molecule type" value="Genomic_DNA"/>
</dbReference>
<feature type="transmembrane region" description="Helical" evidence="1">
    <location>
        <begin position="385"/>
        <end position="403"/>
    </location>
</feature>
<feature type="transmembrane region" description="Helical" evidence="1">
    <location>
        <begin position="434"/>
        <end position="452"/>
    </location>
</feature>
<feature type="domain" description="TRAP C4-dicarboxylate transport system permease DctM subunit" evidence="2">
    <location>
        <begin position="405"/>
        <end position="620"/>
    </location>
</feature>
<dbReference type="Pfam" id="PF06808">
    <property type="entry name" value="DctM"/>
    <property type="match status" value="2"/>
</dbReference>
<feature type="transmembrane region" description="Helical" evidence="1">
    <location>
        <begin position="410"/>
        <end position="428"/>
    </location>
</feature>
<feature type="transmembrane region" description="Helical" evidence="1">
    <location>
        <begin position="360"/>
        <end position="379"/>
    </location>
</feature>
<evidence type="ECO:0000259" key="2">
    <source>
        <dbReference type="Pfam" id="PF06808"/>
    </source>
</evidence>
<dbReference type="OrthoDB" id="9759894at2"/>
<feature type="transmembrane region" description="Helical" evidence="1">
    <location>
        <begin position="473"/>
        <end position="497"/>
    </location>
</feature>
<reference evidence="3 4" key="1">
    <citation type="submission" date="2016-10" db="EMBL/GenBank/DDBJ databases">
        <authorList>
            <person name="de Groot N.N."/>
        </authorList>
    </citation>
    <scope>NUCLEOTIDE SEQUENCE [LARGE SCALE GENOMIC DNA]</scope>
    <source>
        <strain evidence="3 4">DSM 44945</strain>
    </source>
</reference>
<feature type="transmembrane region" description="Helical" evidence="1">
    <location>
        <begin position="193"/>
        <end position="215"/>
    </location>
</feature>
<evidence type="ECO:0000313" key="3">
    <source>
        <dbReference type="EMBL" id="SFG41468.1"/>
    </source>
</evidence>
<proteinExistence type="predicted"/>
<evidence type="ECO:0000313" key="4">
    <source>
        <dbReference type="Proteomes" id="UP000198661"/>
    </source>
</evidence>
<evidence type="ECO:0000256" key="1">
    <source>
        <dbReference type="SAM" id="Phobius"/>
    </source>
</evidence>
<feature type="transmembrane region" description="Helical" evidence="1">
    <location>
        <begin position="600"/>
        <end position="619"/>
    </location>
</feature>
<dbReference type="STRING" id="201973.SAMN04488025_1322"/>
<dbReference type="InterPro" id="IPR011853">
    <property type="entry name" value="TRAP_DctM-Dct_fused"/>
</dbReference>
<protein>
    <submittedName>
        <fullName evidence="3">TRAP transporter, 4TM/12TM fusion protein</fullName>
    </submittedName>
</protein>
<dbReference type="Proteomes" id="UP000198661">
    <property type="component" value="Unassembled WGS sequence"/>
</dbReference>
<feature type="transmembrane region" description="Helical" evidence="1">
    <location>
        <begin position="96"/>
        <end position="115"/>
    </location>
</feature>
<feature type="transmembrane region" description="Helical" evidence="1">
    <location>
        <begin position="295"/>
        <end position="312"/>
    </location>
</feature>
<organism evidence="3 4">
    <name type="scientific">Planifilum fulgidum</name>
    <dbReference type="NCBI Taxonomy" id="201973"/>
    <lineage>
        <taxon>Bacteria</taxon>
        <taxon>Bacillati</taxon>
        <taxon>Bacillota</taxon>
        <taxon>Bacilli</taxon>
        <taxon>Bacillales</taxon>
        <taxon>Thermoactinomycetaceae</taxon>
        <taxon>Planifilum</taxon>
    </lineage>
</organism>
<sequence>MAKQAAKVTEPANGQNVERVLEKYDREHAFRKNLGKIKWVVTALAVGLALFQLYTAFFGTLPSQLQRAPHLTVALAIIFLLYPWKKGKTDSKVSVLDILLALLALGTGVYHVIFYDELVNRFLYTDLDIAVSVIGVLLTLEAARRVVGLPLVIVASLALLYAYFGPYIPGFAQHQGFSLERISTFMFLGTEGILGIPIAISSTFIYLFLFFGVVLRHTGISQFFNDLAFAITGRMVGGPAKAAVVASAFQGMVTGSSVANTVGSGSFTIPLMKKTGYRPEFAAAVEASASTGGQLMPPIMGAAAFLMIEFIGMEYGQIALAATIPAVLYFAGIFIAVHLESKRVGILGLPADQIPRLKEVMLQRGYLLLPLLAIIGVLVMGQSPITAALIAILVAVTVGLFEGGSLKQTLVERWYLLLPLLGLLYLVFSKTSLPATWGALGLLFVAFLIHQFRHSQFTFKDLIVVLEEGTRTALGVIAACGAAGIIVGVVTLTGLGLKVAGGIIELAGGILILTLFFTMIACIILGMGVPTTANYVIMATMAAPAIIKLDPTIPLIAVHLFVFYFGIVADITPPVALAAYAGAGIANANPFRAGVTATKLAVGAFLIPYIFVLNPVLVLEGATWWNVPLAVATALIGMFGVSGAMLGYFRTHCNLLERLILFVGGISLIYPGLVTDAVGIGILALIYFLQARRSAKTS</sequence>
<keyword evidence="4" id="KW-1185">Reference proteome</keyword>
<feature type="transmembrane region" description="Helical" evidence="1">
    <location>
        <begin position="561"/>
        <end position="588"/>
    </location>
</feature>
<dbReference type="PANTHER" id="PTHR43849:SF2">
    <property type="entry name" value="BLL3936 PROTEIN"/>
    <property type="match status" value="1"/>
</dbReference>
<feature type="transmembrane region" description="Helical" evidence="1">
    <location>
        <begin position="661"/>
        <end position="689"/>
    </location>
</feature>